<evidence type="ECO:0000313" key="2">
    <source>
        <dbReference type="EMBL" id="AEC03040.1"/>
    </source>
</evidence>
<reference evidence="2 3" key="2">
    <citation type="journal article" date="2012" name="Stand. Genomic Sci.">
        <title>Complete genome sequence of the termite hindgut bacterium Spirochaeta coccoides type strain (SPN1(T)), reclassification in the genus Sphaerochaeta as Sphaerochaeta coccoides comb. nov. and emendations of the family Spirochaetaceae and the genus Sphaerochaeta.</title>
        <authorList>
            <person name="Abt B."/>
            <person name="Han C."/>
            <person name="Scheuner C."/>
            <person name="Lu M."/>
            <person name="Lapidus A."/>
            <person name="Nolan M."/>
            <person name="Lucas S."/>
            <person name="Hammon N."/>
            <person name="Deshpande S."/>
            <person name="Cheng J.F."/>
            <person name="Tapia R."/>
            <person name="Goodwin L.A."/>
            <person name="Pitluck S."/>
            <person name="Liolios K."/>
            <person name="Pagani I."/>
            <person name="Ivanova N."/>
            <person name="Mavromatis K."/>
            <person name="Mikhailova N."/>
            <person name="Huntemann M."/>
            <person name="Pati A."/>
            <person name="Chen A."/>
            <person name="Palaniappan K."/>
            <person name="Land M."/>
            <person name="Hauser L."/>
            <person name="Brambilla E.M."/>
            <person name="Rohde M."/>
            <person name="Spring S."/>
            <person name="Gronow S."/>
            <person name="Goker M."/>
            <person name="Woyke T."/>
            <person name="Bristow J."/>
            <person name="Eisen J.A."/>
            <person name="Markowitz V."/>
            <person name="Hugenholtz P."/>
            <person name="Kyrpides N.C."/>
            <person name="Klenk H.P."/>
            <person name="Detter J.C."/>
        </authorList>
    </citation>
    <scope>NUCLEOTIDE SEQUENCE [LARGE SCALE GENOMIC DNA]</scope>
    <source>
        <strain evidence="3">ATCC BAA-1237 / DSM 17374 / SPN1</strain>
    </source>
</reference>
<dbReference type="PROSITE" id="PS51257">
    <property type="entry name" value="PROKAR_LIPOPROTEIN"/>
    <property type="match status" value="1"/>
</dbReference>
<dbReference type="KEGG" id="scc:Spico_1842"/>
<proteinExistence type="predicted"/>
<dbReference type="EMBL" id="CP002659">
    <property type="protein sequence ID" value="AEC03040.1"/>
    <property type="molecule type" value="Genomic_DNA"/>
</dbReference>
<evidence type="ECO:0000313" key="3">
    <source>
        <dbReference type="Proteomes" id="UP000007939"/>
    </source>
</evidence>
<organism evidence="2 3">
    <name type="scientific">Parasphaerochaeta coccoides (strain ATCC BAA-1237 / DSM 17374 / SPN1)</name>
    <name type="common">Sphaerochaeta coccoides</name>
    <dbReference type="NCBI Taxonomy" id="760011"/>
    <lineage>
        <taxon>Bacteria</taxon>
        <taxon>Pseudomonadati</taxon>
        <taxon>Spirochaetota</taxon>
        <taxon>Spirochaetia</taxon>
        <taxon>Spirochaetales</taxon>
        <taxon>Sphaerochaetaceae</taxon>
        <taxon>Parasphaerochaeta</taxon>
    </lineage>
</organism>
<keyword evidence="1" id="KW-1133">Transmembrane helix</keyword>
<evidence type="ECO:0000256" key="1">
    <source>
        <dbReference type="SAM" id="Phobius"/>
    </source>
</evidence>
<gene>
    <name evidence="2" type="ordered locus">Spico_1842</name>
</gene>
<protein>
    <submittedName>
        <fullName evidence="2">Uncharacterized protein</fullName>
    </submittedName>
</protein>
<name>F4GLZ9_PARC1</name>
<keyword evidence="1" id="KW-0472">Membrane</keyword>
<dbReference type="Proteomes" id="UP000007939">
    <property type="component" value="Chromosome"/>
</dbReference>
<keyword evidence="3" id="KW-1185">Reference proteome</keyword>
<dbReference type="AlphaFoldDB" id="F4GLZ9"/>
<dbReference type="HOGENOM" id="CLU_562461_0_0_12"/>
<feature type="transmembrane region" description="Helical" evidence="1">
    <location>
        <begin position="12"/>
        <end position="32"/>
    </location>
</feature>
<dbReference type="STRING" id="760011.Spico_1842"/>
<sequence>MRETKLKPGITVLIIVLVVLIMGCLNTPHSLLIEPNQESSANIPYAQETELESLLSTPYVVDWRIARVLGMLELKEFIGEAQWEDNAVLSKYPVVVFDAMTDSPKYYEFHVLDSNGNSKGIITCVADKRMGEPIALVMSDMKQDLRQASSASRFVSSGQRTMSVDTRVYDVGYPFVMQESASSVRAAVARNAGEEKTPQELLDEWLDSLPDEELQKAGKSREPLRVQYLAEATEEEMRISSLWEKIDGAYDEMLAVTDEDIAAAYEQNSRSASHFTKSYYVQPWASLNYRPLLEGLTIYCAPAVVAEIAYGYKIQQGIPVVALSLGIQVKEHMGDGAKYYVNIFSPGLTSSLKKFTDGKLDLGYHLGHIWNHIYEELRIHDLPVISLRTGVGIFTAWHYRIIIGAAERETKIQHRFLWIRWTEYKQDRYYYMADNGMDAGGREWESVFGETLTTRHTLKFWEKHQWFGAQLVNTGVYFQHFSVET</sequence>
<accession>F4GLZ9</accession>
<reference evidence="3" key="1">
    <citation type="submission" date="2011-04" db="EMBL/GenBank/DDBJ databases">
        <title>The complete genome of Spirochaeta coccoides DSM 17374.</title>
        <authorList>
            <person name="Lucas S."/>
            <person name="Copeland A."/>
            <person name="Lapidus A."/>
            <person name="Bruce D."/>
            <person name="Goodwin L."/>
            <person name="Pitluck S."/>
            <person name="Peters L."/>
            <person name="Kyrpides N."/>
            <person name="Mavromatis K."/>
            <person name="Pagani I."/>
            <person name="Ivanova N."/>
            <person name="Ovchinnikova G."/>
            <person name="Lu M."/>
            <person name="Detter J.C."/>
            <person name="Tapia R."/>
            <person name="Han C."/>
            <person name="Land M."/>
            <person name="Hauser L."/>
            <person name="Markowitz V."/>
            <person name="Cheng J.-F."/>
            <person name="Hugenholtz P."/>
            <person name="Woyke T."/>
            <person name="Wu D."/>
            <person name="Spring S."/>
            <person name="Schroeder M."/>
            <person name="Brambilla E."/>
            <person name="Klenk H.-P."/>
            <person name="Eisen J.A."/>
        </authorList>
    </citation>
    <scope>NUCLEOTIDE SEQUENCE [LARGE SCALE GENOMIC DNA]</scope>
    <source>
        <strain evidence="3">ATCC BAA-1237 / DSM 17374 / SPN1</strain>
    </source>
</reference>
<keyword evidence="1" id="KW-0812">Transmembrane</keyword>